<gene>
    <name evidence="1" type="ordered locus">LKI_01930</name>
</gene>
<dbReference type="STRING" id="762051.LKI_01930"/>
<evidence type="ECO:0000313" key="2">
    <source>
        <dbReference type="Proteomes" id="UP000002362"/>
    </source>
</evidence>
<dbReference type="EMBL" id="CP001758">
    <property type="protein sequence ID" value="ADG39929.1"/>
    <property type="molecule type" value="Genomic_DNA"/>
</dbReference>
<dbReference type="PATRIC" id="fig|762051.18.peg.390"/>
<proteinExistence type="predicted"/>
<name>D5T0Y0_LEUKI</name>
<protein>
    <submittedName>
        <fullName evidence="1">Uncharacterized protein</fullName>
    </submittedName>
</protein>
<organism evidence="1 2">
    <name type="scientific">Leuconostoc kimchii (strain IMSNU 11154 / KCTC 2386 / IH25)</name>
    <dbReference type="NCBI Taxonomy" id="762051"/>
    <lineage>
        <taxon>Bacteria</taxon>
        <taxon>Bacillati</taxon>
        <taxon>Bacillota</taxon>
        <taxon>Bacilli</taxon>
        <taxon>Lactobacillales</taxon>
        <taxon>Lactobacillaceae</taxon>
        <taxon>Leuconostoc</taxon>
    </lineage>
</organism>
<accession>D5T0Y0</accession>
<dbReference type="Proteomes" id="UP000002362">
    <property type="component" value="Chromosome"/>
</dbReference>
<dbReference type="KEGG" id="lki:LKI_01930"/>
<dbReference type="AlphaFoldDB" id="D5T0Y0"/>
<reference evidence="1 2" key="1">
    <citation type="journal article" date="2010" name="J. Bacteriol.">
        <title>Complete genome sequence analysis of Leuconostoc kimchii IMSNU 11154.</title>
        <authorList>
            <person name="Oh H.M."/>
            <person name="Cho Y.J."/>
            <person name="Kim B.K."/>
            <person name="Roe J.H."/>
            <person name="Kang S.O."/>
            <person name="Nahm B.H."/>
            <person name="Jeong G."/>
            <person name="Han H.U."/>
            <person name="Chun J."/>
        </authorList>
    </citation>
    <scope>NUCLEOTIDE SEQUENCE [LARGE SCALE GENOMIC DNA]</scope>
    <source>
        <strain evidence="2">IMSNU 11154 / KCTC 2386 / IH25</strain>
    </source>
</reference>
<evidence type="ECO:0000313" key="1">
    <source>
        <dbReference type="EMBL" id="ADG39929.1"/>
    </source>
</evidence>
<dbReference type="RefSeq" id="WP_013102528.1">
    <property type="nucleotide sequence ID" value="NC_014136.1"/>
</dbReference>
<dbReference type="HOGENOM" id="CLU_212122_0_0_9"/>
<sequence>MTKYQAVRTENGEIVERDVKTSDRFSWIDARVRALKCFGGDWGFEEIEQ</sequence>